<dbReference type="Proteomes" id="UP000789901">
    <property type="component" value="Unassembled WGS sequence"/>
</dbReference>
<evidence type="ECO:0000313" key="1">
    <source>
        <dbReference type="EMBL" id="CAG8745175.1"/>
    </source>
</evidence>
<sequence>MYLYSILVVGLLRIKLKILNFTEEITQKWIERGFNKDILRSSDHENSEQLREEYENFLEELTSDSKLTRKQKSLIEKFLPSEELREQFKQYGLCFECHQPNTGTSFGGTNWCQSFRENAVNEMNVALKVLNNSQDVTTDFLREVTSYKLFDNMNLDKFNSLHITKCHGISRDPATENYIMVIDYMKDEKIENIELSGLLSRLYQQLKGETREINADEKLREIKHELFLEFCRQQYKHNRYASLERKVQKEFSELLYPPINNQPNSNFIYTKLRVKTIEEEINLLKKSRKNDAEAELIDNFIRARKKMTQDKNDKQ</sequence>
<evidence type="ECO:0000313" key="2">
    <source>
        <dbReference type="Proteomes" id="UP000789901"/>
    </source>
</evidence>
<keyword evidence="2" id="KW-1185">Reference proteome</keyword>
<reference evidence="1 2" key="1">
    <citation type="submission" date="2021-06" db="EMBL/GenBank/DDBJ databases">
        <authorList>
            <person name="Kallberg Y."/>
            <person name="Tangrot J."/>
            <person name="Rosling A."/>
        </authorList>
    </citation>
    <scope>NUCLEOTIDE SEQUENCE [LARGE SCALE GENOMIC DNA]</scope>
    <source>
        <strain evidence="1 2">120-4 pot B 10/14</strain>
    </source>
</reference>
<accession>A0ABN7V9S8</accession>
<protein>
    <submittedName>
        <fullName evidence="1">14632_t:CDS:1</fullName>
    </submittedName>
</protein>
<name>A0ABN7V9S8_GIGMA</name>
<feature type="non-terminal residue" evidence="1">
    <location>
        <position position="315"/>
    </location>
</feature>
<dbReference type="EMBL" id="CAJVQB010011095">
    <property type="protein sequence ID" value="CAG8745175.1"/>
    <property type="molecule type" value="Genomic_DNA"/>
</dbReference>
<organism evidence="1 2">
    <name type="scientific">Gigaspora margarita</name>
    <dbReference type="NCBI Taxonomy" id="4874"/>
    <lineage>
        <taxon>Eukaryota</taxon>
        <taxon>Fungi</taxon>
        <taxon>Fungi incertae sedis</taxon>
        <taxon>Mucoromycota</taxon>
        <taxon>Glomeromycotina</taxon>
        <taxon>Glomeromycetes</taxon>
        <taxon>Diversisporales</taxon>
        <taxon>Gigasporaceae</taxon>
        <taxon>Gigaspora</taxon>
    </lineage>
</organism>
<proteinExistence type="predicted"/>
<gene>
    <name evidence="1" type="ORF">GMARGA_LOCUS15793</name>
</gene>
<comment type="caution">
    <text evidence="1">The sequence shown here is derived from an EMBL/GenBank/DDBJ whole genome shotgun (WGS) entry which is preliminary data.</text>
</comment>